<dbReference type="Proteomes" id="UP000241394">
    <property type="component" value="Chromosome LG18"/>
</dbReference>
<dbReference type="PANTHER" id="PTHR33883:SF10">
    <property type="entry name" value="WPP DOMAIN-ASSOCIATED PROTEIN"/>
    <property type="match status" value="1"/>
</dbReference>
<name>A0A2R6QAJ7_ACTCC</name>
<accession>A0A2R6QAJ7</accession>
<reference evidence="3 4" key="1">
    <citation type="submission" date="2017-07" db="EMBL/GenBank/DDBJ databases">
        <title>An improved, manually edited Actinidia chinensis var. chinensis (kiwifruit) genome highlights the challenges associated with draft genomes and gene prediction in plants.</title>
        <authorList>
            <person name="Pilkington S."/>
            <person name="Crowhurst R."/>
            <person name="Hilario E."/>
            <person name="Nardozza S."/>
            <person name="Fraser L."/>
            <person name="Peng Y."/>
            <person name="Gunaseelan K."/>
            <person name="Simpson R."/>
            <person name="Tahir J."/>
            <person name="Deroles S."/>
            <person name="Templeton K."/>
            <person name="Luo Z."/>
            <person name="Davy M."/>
            <person name="Cheng C."/>
            <person name="Mcneilage M."/>
            <person name="Scaglione D."/>
            <person name="Liu Y."/>
            <person name="Zhang Q."/>
            <person name="Datson P."/>
            <person name="De Silva N."/>
            <person name="Gardiner S."/>
            <person name="Bassett H."/>
            <person name="Chagne D."/>
            <person name="Mccallum J."/>
            <person name="Dzierzon H."/>
            <person name="Deng C."/>
            <person name="Wang Y.-Y."/>
            <person name="Barron N."/>
            <person name="Manako K."/>
            <person name="Bowen J."/>
            <person name="Foster T."/>
            <person name="Erridge Z."/>
            <person name="Tiffin H."/>
            <person name="Waite C."/>
            <person name="Davies K."/>
            <person name="Grierson E."/>
            <person name="Laing W."/>
            <person name="Kirk R."/>
            <person name="Chen X."/>
            <person name="Wood M."/>
            <person name="Montefiori M."/>
            <person name="Brummell D."/>
            <person name="Schwinn K."/>
            <person name="Catanach A."/>
            <person name="Fullerton C."/>
            <person name="Li D."/>
            <person name="Meiyalaghan S."/>
            <person name="Nieuwenhuizen N."/>
            <person name="Read N."/>
            <person name="Prakash R."/>
            <person name="Hunter D."/>
            <person name="Zhang H."/>
            <person name="Mckenzie M."/>
            <person name="Knabel M."/>
            <person name="Harris A."/>
            <person name="Allan A."/>
            <person name="Chen A."/>
            <person name="Janssen B."/>
            <person name="Plunkett B."/>
            <person name="Dwamena C."/>
            <person name="Voogd C."/>
            <person name="Leif D."/>
            <person name="Lafferty D."/>
            <person name="Souleyre E."/>
            <person name="Varkonyi-Gasic E."/>
            <person name="Gambi F."/>
            <person name="Hanley J."/>
            <person name="Yao J.-L."/>
            <person name="Cheung J."/>
            <person name="David K."/>
            <person name="Warren B."/>
            <person name="Marsh K."/>
            <person name="Snowden K."/>
            <person name="Lin-Wang K."/>
            <person name="Brian L."/>
            <person name="Martinez-Sanchez M."/>
            <person name="Wang M."/>
            <person name="Ileperuma N."/>
            <person name="Macnee N."/>
            <person name="Campin R."/>
            <person name="Mcatee P."/>
            <person name="Drummond R."/>
            <person name="Espley R."/>
            <person name="Ireland H."/>
            <person name="Wu R."/>
            <person name="Atkinson R."/>
            <person name="Karunairetnam S."/>
            <person name="Bulley S."/>
            <person name="Chunkath S."/>
            <person name="Hanley Z."/>
            <person name="Storey R."/>
            <person name="Thrimawithana A."/>
            <person name="Thomson S."/>
            <person name="David C."/>
            <person name="Testolin R."/>
        </authorList>
    </citation>
    <scope>NUCLEOTIDE SEQUENCE [LARGE SCALE GENOMIC DNA]</scope>
    <source>
        <strain evidence="4">cv. Red5</strain>
        <tissue evidence="3">Young leaf</tissue>
    </source>
</reference>
<dbReference type="OrthoDB" id="619142at2759"/>
<reference evidence="4" key="2">
    <citation type="journal article" date="2018" name="BMC Genomics">
        <title>A manually annotated Actinidia chinensis var. chinensis (kiwifruit) genome highlights the challenges associated with draft genomes and gene prediction in plants.</title>
        <authorList>
            <person name="Pilkington S.M."/>
            <person name="Crowhurst R."/>
            <person name="Hilario E."/>
            <person name="Nardozza S."/>
            <person name="Fraser L."/>
            <person name="Peng Y."/>
            <person name="Gunaseelan K."/>
            <person name="Simpson R."/>
            <person name="Tahir J."/>
            <person name="Deroles S.C."/>
            <person name="Templeton K."/>
            <person name="Luo Z."/>
            <person name="Davy M."/>
            <person name="Cheng C."/>
            <person name="McNeilage M."/>
            <person name="Scaglione D."/>
            <person name="Liu Y."/>
            <person name="Zhang Q."/>
            <person name="Datson P."/>
            <person name="De Silva N."/>
            <person name="Gardiner S.E."/>
            <person name="Bassett H."/>
            <person name="Chagne D."/>
            <person name="McCallum J."/>
            <person name="Dzierzon H."/>
            <person name="Deng C."/>
            <person name="Wang Y.Y."/>
            <person name="Barron L."/>
            <person name="Manako K."/>
            <person name="Bowen J."/>
            <person name="Foster T.M."/>
            <person name="Erridge Z.A."/>
            <person name="Tiffin H."/>
            <person name="Waite C.N."/>
            <person name="Davies K.M."/>
            <person name="Grierson E.P."/>
            <person name="Laing W.A."/>
            <person name="Kirk R."/>
            <person name="Chen X."/>
            <person name="Wood M."/>
            <person name="Montefiori M."/>
            <person name="Brummell D.A."/>
            <person name="Schwinn K.E."/>
            <person name="Catanach A."/>
            <person name="Fullerton C."/>
            <person name="Li D."/>
            <person name="Meiyalaghan S."/>
            <person name="Nieuwenhuizen N."/>
            <person name="Read N."/>
            <person name="Prakash R."/>
            <person name="Hunter D."/>
            <person name="Zhang H."/>
            <person name="McKenzie M."/>
            <person name="Knabel M."/>
            <person name="Harris A."/>
            <person name="Allan A.C."/>
            <person name="Gleave A."/>
            <person name="Chen A."/>
            <person name="Janssen B.J."/>
            <person name="Plunkett B."/>
            <person name="Ampomah-Dwamena C."/>
            <person name="Voogd C."/>
            <person name="Leif D."/>
            <person name="Lafferty D."/>
            <person name="Souleyre E.J.F."/>
            <person name="Varkonyi-Gasic E."/>
            <person name="Gambi F."/>
            <person name="Hanley J."/>
            <person name="Yao J.L."/>
            <person name="Cheung J."/>
            <person name="David K.M."/>
            <person name="Warren B."/>
            <person name="Marsh K."/>
            <person name="Snowden K.C."/>
            <person name="Lin-Wang K."/>
            <person name="Brian L."/>
            <person name="Martinez-Sanchez M."/>
            <person name="Wang M."/>
            <person name="Ileperuma N."/>
            <person name="Macnee N."/>
            <person name="Campin R."/>
            <person name="McAtee P."/>
            <person name="Drummond R.S.M."/>
            <person name="Espley R.V."/>
            <person name="Ireland H.S."/>
            <person name="Wu R."/>
            <person name="Atkinson R.G."/>
            <person name="Karunairetnam S."/>
            <person name="Bulley S."/>
            <person name="Chunkath S."/>
            <person name="Hanley Z."/>
            <person name="Storey R."/>
            <person name="Thrimawithana A.H."/>
            <person name="Thomson S."/>
            <person name="David C."/>
            <person name="Testolin R."/>
            <person name="Huang H."/>
            <person name="Hellens R.P."/>
            <person name="Schaffer R.J."/>
        </authorList>
    </citation>
    <scope>NUCLEOTIDE SEQUENCE [LARGE SCALE GENOMIC DNA]</scope>
    <source>
        <strain evidence="4">cv. Red5</strain>
    </source>
</reference>
<dbReference type="EMBL" id="NKQK01000018">
    <property type="protein sequence ID" value="PSS04934.1"/>
    <property type="molecule type" value="Genomic_DNA"/>
</dbReference>
<dbReference type="AlphaFoldDB" id="A0A2R6QAJ7"/>
<keyword evidence="1" id="KW-0175">Coiled coil</keyword>
<protein>
    <submittedName>
        <fullName evidence="3">WPP domain-associated protein</fullName>
    </submittedName>
</protein>
<proteinExistence type="predicted"/>
<gene>
    <name evidence="3" type="ORF">CEY00_Acc20794</name>
</gene>
<evidence type="ECO:0000256" key="1">
    <source>
        <dbReference type="SAM" id="Coils"/>
    </source>
</evidence>
<dbReference type="InParanoid" id="A0A2R6QAJ7"/>
<dbReference type="OMA" id="CQFNPLV"/>
<dbReference type="STRING" id="1590841.A0A2R6QAJ7"/>
<dbReference type="InterPro" id="IPR037490">
    <property type="entry name" value="WAP"/>
</dbReference>
<evidence type="ECO:0000313" key="3">
    <source>
        <dbReference type="EMBL" id="PSS04934.1"/>
    </source>
</evidence>
<dbReference type="PANTHER" id="PTHR33883">
    <property type="entry name" value="WPP DOMAIN-ASSOCIATED PROTEIN"/>
    <property type="match status" value="1"/>
</dbReference>
<feature type="region of interest" description="Disordered" evidence="2">
    <location>
        <begin position="270"/>
        <end position="295"/>
    </location>
</feature>
<comment type="caution">
    <text evidence="3">The sequence shown here is derived from an EMBL/GenBank/DDBJ whole genome shotgun (WGS) entry which is preliminary data.</text>
</comment>
<sequence length="863" mass="97864">MEDQEGMVGVSDVGIVVSSMTDGFDLEITSVRENGNLGDDLLEDLDSYLEDINDRLTISRMVSDSVIKGMVKAVEQVAAEKVASYELQVIGLKEKLNFHQLGFHTSQSTSMENGLFCGVSNDKWRESLCGVRSAAREQMKKLKKEMDSLRGGSLMKRVSSGSELVGLGGILQEKEFFGVDKTLDTLKATMDTICEQVDDMVCLAKASVCEWQQEQEFQREVEARVIQSSIRSLHEEFEEKLRDQNPSEGIDEISNLRKELDVILKSVGNPETGQQISHGSHETDHAHHRTLSSHISPSTLVWEEKGIFEESENSVPENWDAAQLKHMTKDGLVNHFNNVITKMRRNHESKVQEMTEVYFGLKREYLKIKEKGSSLPVRKDKDLDMLRKKLPEVIIKLDDILVENGKFSTLSNNSESLSSLKDRVNNLLSENHQLRVSLTEKRKEVNRLSLQVSDAFEKMLQQSLTEAKLLELIQNLKFAAGDAKVEASVSEEVYKCVLREVTAQITRDTKELEMESVVTKEIDEIFNRKAAQDAEASSNYDIGDSDIESLIMQGLYGVIFREAIKEAQTQINDLNAKYLNENDIRDSIELEKENKSRLIIEEKERLKQEVLLLEASLKEKEKLALELSTALAREKERFELASQESNDLKDQASWQQTLVSEKSMELDIVKGELALALERIQLDKVETNKLNQKLELRGKALREADEQRNILLAATQEKQNGILLLRENDIKQRKQMQVVILLVNGLSQALSDFEGRVAQSIKETDLRLEESSSQLRSLIQKASILKRTDVLYRQKLDRKCADLQLAEAEVDLLGDEVDALLSLLEKIYIALDHYSPVLKHYTGIIEILKLVRRELSGESTKPP</sequence>
<dbReference type="FunCoup" id="A0A2R6QAJ7">
    <property type="interactions" value="979"/>
</dbReference>
<organism evidence="3 4">
    <name type="scientific">Actinidia chinensis var. chinensis</name>
    <name type="common">Chinese soft-hair kiwi</name>
    <dbReference type="NCBI Taxonomy" id="1590841"/>
    <lineage>
        <taxon>Eukaryota</taxon>
        <taxon>Viridiplantae</taxon>
        <taxon>Streptophyta</taxon>
        <taxon>Embryophyta</taxon>
        <taxon>Tracheophyta</taxon>
        <taxon>Spermatophyta</taxon>
        <taxon>Magnoliopsida</taxon>
        <taxon>eudicotyledons</taxon>
        <taxon>Gunneridae</taxon>
        <taxon>Pentapetalae</taxon>
        <taxon>asterids</taxon>
        <taxon>Ericales</taxon>
        <taxon>Actinidiaceae</taxon>
        <taxon>Actinidia</taxon>
    </lineage>
</organism>
<evidence type="ECO:0000313" key="4">
    <source>
        <dbReference type="Proteomes" id="UP000241394"/>
    </source>
</evidence>
<keyword evidence="4" id="KW-1185">Reference proteome</keyword>
<feature type="coiled-coil region" evidence="1">
    <location>
        <begin position="564"/>
        <end position="651"/>
    </location>
</feature>
<evidence type="ECO:0000256" key="2">
    <source>
        <dbReference type="SAM" id="MobiDB-lite"/>
    </source>
</evidence>
<dbReference type="Gramene" id="PSS04934">
    <property type="protein sequence ID" value="PSS04934"/>
    <property type="gene ID" value="CEY00_Acc20794"/>
</dbReference>